<reference evidence="4 5" key="1">
    <citation type="journal article" date="2010" name="J. Bacteriol.">
        <title>Biochemical characterization of a novel indole prenyltransferase from Streptomyces sp. SN-593.</title>
        <authorList>
            <person name="Takahashi S."/>
            <person name="Takagi H."/>
            <person name="Toyoda A."/>
            <person name="Uramoto M."/>
            <person name="Nogawa T."/>
            <person name="Ueki M."/>
            <person name="Sakaki Y."/>
            <person name="Osada H."/>
        </authorList>
    </citation>
    <scope>NUCLEOTIDE SEQUENCE [LARGE SCALE GENOMIC DNA]</scope>
    <source>
        <strain evidence="4 5">SN-593</strain>
    </source>
</reference>
<feature type="compositionally biased region" description="Gly residues" evidence="3">
    <location>
        <begin position="338"/>
        <end position="350"/>
    </location>
</feature>
<evidence type="ECO:0000313" key="4">
    <source>
        <dbReference type="EMBL" id="BBA98249.1"/>
    </source>
</evidence>
<organism evidence="4 5">
    <name type="scientific">Actinacidiphila reveromycinica</name>
    <dbReference type="NCBI Taxonomy" id="659352"/>
    <lineage>
        <taxon>Bacteria</taxon>
        <taxon>Bacillati</taxon>
        <taxon>Actinomycetota</taxon>
        <taxon>Actinomycetes</taxon>
        <taxon>Kitasatosporales</taxon>
        <taxon>Streptomycetaceae</taxon>
        <taxon>Actinacidiphila</taxon>
    </lineage>
</organism>
<feature type="compositionally biased region" description="Low complexity" evidence="3">
    <location>
        <begin position="21"/>
        <end position="31"/>
    </location>
</feature>
<dbReference type="PANTHER" id="PTHR46696">
    <property type="entry name" value="P450, PUTATIVE (EUROFUNG)-RELATED"/>
    <property type="match status" value="1"/>
</dbReference>
<gene>
    <name evidence="4" type="ORF">RVR_4373</name>
</gene>
<dbReference type="GO" id="GO:0005506">
    <property type="term" value="F:iron ion binding"/>
    <property type="evidence" value="ECO:0007669"/>
    <property type="project" value="InterPro"/>
</dbReference>
<dbReference type="Proteomes" id="UP000595703">
    <property type="component" value="Chromosome"/>
</dbReference>
<keyword evidence="2" id="KW-0349">Heme</keyword>
<keyword evidence="2" id="KW-0503">Monooxygenase</keyword>
<name>A0A7U3UT36_9ACTN</name>
<dbReference type="PROSITE" id="PS00086">
    <property type="entry name" value="CYTOCHROME_P450"/>
    <property type="match status" value="1"/>
</dbReference>
<dbReference type="GO" id="GO:0016705">
    <property type="term" value="F:oxidoreductase activity, acting on paired donors, with incorporation or reduction of molecular oxygen"/>
    <property type="evidence" value="ECO:0007669"/>
    <property type="project" value="InterPro"/>
</dbReference>
<reference evidence="4 5" key="4">
    <citation type="journal article" date="2020" name="Sci. Rep.">
        <title>beta-carboline chemical signals induce reveromycin production through a LuxR family regulator in Streptomyces sp. SN-593.</title>
        <authorList>
            <person name="Panthee S."/>
            <person name="Kito N."/>
            <person name="Hayashi T."/>
            <person name="Shimizu T."/>
            <person name="Ishikawa J."/>
            <person name="Hamamoto H."/>
            <person name="Osada H."/>
            <person name="Takahashi S."/>
        </authorList>
    </citation>
    <scope>NUCLEOTIDE SEQUENCE [LARGE SCALE GENOMIC DNA]</scope>
    <source>
        <strain evidence="4 5">SN-593</strain>
    </source>
</reference>
<dbReference type="InterPro" id="IPR001128">
    <property type="entry name" value="Cyt_P450"/>
</dbReference>
<dbReference type="GO" id="GO:0020037">
    <property type="term" value="F:heme binding"/>
    <property type="evidence" value="ECO:0007669"/>
    <property type="project" value="InterPro"/>
</dbReference>
<dbReference type="PANTHER" id="PTHR46696:SF1">
    <property type="entry name" value="CYTOCHROME P450 YJIB-RELATED"/>
    <property type="match status" value="1"/>
</dbReference>
<keyword evidence="5" id="KW-1185">Reference proteome</keyword>
<reference evidence="4 5" key="2">
    <citation type="journal article" date="2011" name="J. Antibiot.">
        <title>Furaquinocins I and J: novel polyketide isoprenoid hybrid compounds from Streptomyces reveromyceticus SN-593.</title>
        <authorList>
            <person name="Panthee S."/>
            <person name="Takahashi S."/>
            <person name="Takagi H."/>
            <person name="Nogawa T."/>
            <person name="Oowada E."/>
            <person name="Uramoto M."/>
            <person name="Osada H."/>
        </authorList>
    </citation>
    <scope>NUCLEOTIDE SEQUENCE [LARGE SCALE GENOMIC DNA]</scope>
    <source>
        <strain evidence="4 5">SN-593</strain>
    </source>
</reference>
<dbReference type="GO" id="GO:0004497">
    <property type="term" value="F:monooxygenase activity"/>
    <property type="evidence" value="ECO:0007669"/>
    <property type="project" value="UniProtKB-KW"/>
</dbReference>
<feature type="compositionally biased region" description="Pro residues" evidence="3">
    <location>
        <begin position="1"/>
        <end position="20"/>
    </location>
</feature>
<evidence type="ECO:0000256" key="1">
    <source>
        <dbReference type="ARBA" id="ARBA00010617"/>
    </source>
</evidence>
<dbReference type="InterPro" id="IPR002397">
    <property type="entry name" value="Cyt_P450_B"/>
</dbReference>
<dbReference type="KEGG" id="arev:RVR_4373"/>
<dbReference type="SUPFAM" id="SSF48264">
    <property type="entry name" value="Cytochrome P450"/>
    <property type="match status" value="1"/>
</dbReference>
<dbReference type="Pfam" id="PF00067">
    <property type="entry name" value="p450"/>
    <property type="match status" value="1"/>
</dbReference>
<protein>
    <submittedName>
        <fullName evidence="4">Putative cytochrome P450</fullName>
    </submittedName>
</protein>
<proteinExistence type="inferred from homology"/>
<dbReference type="InterPro" id="IPR017972">
    <property type="entry name" value="Cyt_P450_CS"/>
</dbReference>
<feature type="region of interest" description="Disordered" evidence="3">
    <location>
        <begin position="331"/>
        <end position="350"/>
    </location>
</feature>
<keyword evidence="2" id="KW-0560">Oxidoreductase</keyword>
<comment type="similarity">
    <text evidence="1 2">Belongs to the cytochrome P450 family.</text>
</comment>
<dbReference type="InterPro" id="IPR036396">
    <property type="entry name" value="Cyt_P450_sf"/>
</dbReference>
<dbReference type="Gene3D" id="1.10.630.10">
    <property type="entry name" value="Cytochrome P450"/>
    <property type="match status" value="1"/>
</dbReference>
<keyword evidence="2" id="KW-0408">Iron</keyword>
<dbReference type="CDD" id="cd20625">
    <property type="entry name" value="CYP164-like"/>
    <property type="match status" value="1"/>
</dbReference>
<dbReference type="AlphaFoldDB" id="A0A7U3UT36"/>
<evidence type="ECO:0000256" key="3">
    <source>
        <dbReference type="SAM" id="MobiDB-lite"/>
    </source>
</evidence>
<feature type="region of interest" description="Disordered" evidence="3">
    <location>
        <begin position="1"/>
        <end position="53"/>
    </location>
</feature>
<evidence type="ECO:0000256" key="2">
    <source>
        <dbReference type="RuleBase" id="RU000461"/>
    </source>
</evidence>
<keyword evidence="2" id="KW-0479">Metal-binding</keyword>
<dbReference type="PRINTS" id="PR00359">
    <property type="entry name" value="BP450"/>
</dbReference>
<evidence type="ECO:0000313" key="5">
    <source>
        <dbReference type="Proteomes" id="UP000595703"/>
    </source>
</evidence>
<accession>A0A7U3UT36</accession>
<sequence>MTSPHLPGPAPRPTPAPTAPSAPRDSASPVPTARRDSGSPAAAPPPTSDAATDPATATALFAPWSPAFVQDPYPAYAALRAAGRAHRFDPTDQWLVPHHDDVSALLRDRRLGRTYLHRFTHEEFGRTPPPPEHEPFTTLNGNGMLDLEAPVHTRIRRLVAKAFTPRMVDDLAPTVHRLAAELIAGLRADGGGDLLARVAEPLPVAVIAEMLGVPPADRGLLRPWSSAITGMFELNPSEETARRAVRASEEFSAYLRDLIATRRRAPGGDLISALIAAHDDGDVLSEQEMVSTCVLLLNAGHEATVNSTTLGWLQLFRHPDQLRLLGEAVRGASTGPGASTGTGTGTGGSAGDDLLRGAVEEMLRYDTPLQLFERWVLDDIEIGGTTIPRGSEVALLFGSANRDPARFTDPDRFDITRPAAANKHVTFGAGIHFCLGAPLARLELAASFGAFLRDAPGMRLVEEPAWRPGYVIRGPEELLVTW</sequence>
<dbReference type="EMBL" id="AP018365">
    <property type="protein sequence ID" value="BBA98249.1"/>
    <property type="molecule type" value="Genomic_DNA"/>
</dbReference>
<reference evidence="4 5" key="3">
    <citation type="journal article" date="2011" name="Nat. Chem. Biol.">
        <title>Reveromycin A biosynthesis uses RevG and RevJ for stereospecific spiroacetal formation.</title>
        <authorList>
            <person name="Takahashi S."/>
            <person name="Toyoda A."/>
            <person name="Sekiyama Y."/>
            <person name="Takagi H."/>
            <person name="Nogawa T."/>
            <person name="Uramoto M."/>
            <person name="Suzuki R."/>
            <person name="Koshino H."/>
            <person name="Kumano T."/>
            <person name="Panthee S."/>
            <person name="Dairi T."/>
            <person name="Ishikawa J."/>
            <person name="Ikeda H."/>
            <person name="Sakaki Y."/>
            <person name="Osada H."/>
        </authorList>
    </citation>
    <scope>NUCLEOTIDE SEQUENCE [LARGE SCALE GENOMIC DNA]</scope>
    <source>
        <strain evidence="4 5">SN-593</strain>
    </source>
</reference>